<evidence type="ECO:0000259" key="5">
    <source>
        <dbReference type="PROSITE" id="PS50211"/>
    </source>
</evidence>
<dbReference type="Pfam" id="PF08616">
    <property type="entry name" value="SPA"/>
    <property type="match status" value="1"/>
</dbReference>
<protein>
    <recommendedName>
        <fullName evidence="5">UDENN domain-containing protein</fullName>
    </recommendedName>
</protein>
<evidence type="ECO:0000256" key="2">
    <source>
        <dbReference type="ARBA" id="ARBA00008641"/>
    </source>
</evidence>
<dbReference type="GO" id="GO:0005770">
    <property type="term" value="C:late endosome"/>
    <property type="evidence" value="ECO:0007669"/>
    <property type="project" value="UniProtKB-SubCell"/>
</dbReference>
<sequence length="356" mass="39947">MAAFVELKGAGLIEKDKNGDVLWSWSYPSVTSEQREYLKLKSGLSSEQSSCVNFVYCQWRQTWYYILRSEFSVDSEGSPLSKVTDVALVLISRDFNPEKYETLCQIFLRQYKETGNPTSVLEGYLSVVTRGTCANDENGKFSSGDFEKKQAYAKVCLKDIIQTFGVEVILMYTAMLLKKRIVVYSPPHSLGQLLDYTRSLPAFAWHRQNWNVIYPYVHLSEPEAEDLASLSHFVAGVTEAAVEGRLDLYDLFVNIPNSQISIAPHAKESFAMGKLHKDIAMAMVQFAEEEGTTDQDMIKEIASKTKELLNNLKSLATTGEDGKLSLSLEALKARKMPPATENFLFSLAACEGFVQL</sequence>
<dbReference type="GO" id="GO:2000641">
    <property type="term" value="P:regulation of early endosome to late endosome transport"/>
    <property type="evidence" value="ECO:0007669"/>
    <property type="project" value="TreeGrafter"/>
</dbReference>
<evidence type="ECO:0000256" key="4">
    <source>
        <dbReference type="ARBA" id="ARBA00022753"/>
    </source>
</evidence>
<comment type="similarity">
    <text evidence="2">Belongs to the DENND10 family.</text>
</comment>
<evidence type="ECO:0000256" key="1">
    <source>
        <dbReference type="ARBA" id="ARBA00004603"/>
    </source>
</evidence>
<keyword evidence="3" id="KW-0344">Guanine-nucleotide releasing factor</keyword>
<dbReference type="GO" id="GO:0015031">
    <property type="term" value="P:protein transport"/>
    <property type="evidence" value="ECO:0007669"/>
    <property type="project" value="TreeGrafter"/>
</dbReference>
<organism evidence="6 7">
    <name type="scientific">Littorina saxatilis</name>
    <dbReference type="NCBI Taxonomy" id="31220"/>
    <lineage>
        <taxon>Eukaryota</taxon>
        <taxon>Metazoa</taxon>
        <taxon>Spiralia</taxon>
        <taxon>Lophotrochozoa</taxon>
        <taxon>Mollusca</taxon>
        <taxon>Gastropoda</taxon>
        <taxon>Caenogastropoda</taxon>
        <taxon>Littorinimorpha</taxon>
        <taxon>Littorinoidea</taxon>
        <taxon>Littorinidae</taxon>
        <taxon>Littorina</taxon>
    </lineage>
</organism>
<dbReference type="PANTHER" id="PTHR28544">
    <property type="entry name" value="PROTEIN FAM45A-RELATED"/>
    <property type="match status" value="1"/>
</dbReference>
<comment type="caution">
    <text evidence="6">The sequence shown here is derived from an EMBL/GenBank/DDBJ whole genome shotgun (WGS) entry which is preliminary data.</text>
</comment>
<dbReference type="InterPro" id="IPR037516">
    <property type="entry name" value="Tripartite_DENN"/>
</dbReference>
<evidence type="ECO:0000313" key="6">
    <source>
        <dbReference type="EMBL" id="KAK7109424.1"/>
    </source>
</evidence>
<dbReference type="Proteomes" id="UP001374579">
    <property type="component" value="Unassembled WGS sequence"/>
</dbReference>
<feature type="domain" description="UDENN" evidence="5">
    <location>
        <begin position="1"/>
        <end position="356"/>
    </location>
</feature>
<reference evidence="6 7" key="1">
    <citation type="submission" date="2024-02" db="EMBL/GenBank/DDBJ databases">
        <title>Chromosome-scale genome assembly of the rough periwinkle Littorina saxatilis.</title>
        <authorList>
            <person name="De Jode A."/>
            <person name="Faria R."/>
            <person name="Formenti G."/>
            <person name="Sims Y."/>
            <person name="Smith T.P."/>
            <person name="Tracey A."/>
            <person name="Wood J.M.D."/>
            <person name="Zagrodzka Z.B."/>
            <person name="Johannesson K."/>
            <person name="Butlin R.K."/>
            <person name="Leder E.H."/>
        </authorList>
    </citation>
    <scope>NUCLEOTIDE SEQUENCE [LARGE SCALE GENOMIC DNA]</scope>
    <source>
        <strain evidence="6">Snail1</strain>
        <tissue evidence="6">Muscle</tissue>
    </source>
</reference>
<keyword evidence="4" id="KW-0967">Endosome</keyword>
<evidence type="ECO:0000313" key="7">
    <source>
        <dbReference type="Proteomes" id="UP001374579"/>
    </source>
</evidence>
<dbReference type="PROSITE" id="PS50211">
    <property type="entry name" value="DENN"/>
    <property type="match status" value="1"/>
</dbReference>
<dbReference type="EMBL" id="JBAMIC010000003">
    <property type="protein sequence ID" value="KAK7109424.1"/>
    <property type="molecule type" value="Genomic_DNA"/>
</dbReference>
<proteinExistence type="inferred from homology"/>
<dbReference type="PANTHER" id="PTHR28544:SF1">
    <property type="entry name" value="DENN DOMAIN-CONTAINING PROTEIN 10-RELATED"/>
    <property type="match status" value="1"/>
</dbReference>
<comment type="subcellular location">
    <subcellularLocation>
        <location evidence="1">Late endosome</location>
    </subcellularLocation>
</comment>
<dbReference type="GO" id="GO:0005085">
    <property type="term" value="F:guanyl-nucleotide exchange factor activity"/>
    <property type="evidence" value="ECO:0007669"/>
    <property type="project" value="UniProtKB-KW"/>
</dbReference>
<evidence type="ECO:0000256" key="3">
    <source>
        <dbReference type="ARBA" id="ARBA00022658"/>
    </source>
</evidence>
<keyword evidence="7" id="KW-1185">Reference proteome</keyword>
<accession>A0AAN9BQE6</accession>
<dbReference type="InterPro" id="IPR042431">
    <property type="entry name" value="FAM45"/>
</dbReference>
<name>A0AAN9BQE6_9CAEN</name>
<gene>
    <name evidence="6" type="ORF">V1264_013469</name>
</gene>
<dbReference type="GO" id="GO:0031267">
    <property type="term" value="F:small GTPase binding"/>
    <property type="evidence" value="ECO:0007669"/>
    <property type="project" value="TreeGrafter"/>
</dbReference>
<dbReference type="AlphaFoldDB" id="A0AAN9BQE6"/>